<comment type="cofactor">
    <cofactor evidence="1">
        <name>FAD</name>
        <dbReference type="ChEBI" id="CHEBI:57692"/>
    </cofactor>
</comment>
<evidence type="ECO:0000256" key="4">
    <source>
        <dbReference type="ARBA" id="ARBA00022630"/>
    </source>
</evidence>
<dbReference type="GO" id="GO:0071949">
    <property type="term" value="F:FAD binding"/>
    <property type="evidence" value="ECO:0007669"/>
    <property type="project" value="InterPro"/>
</dbReference>
<comment type="similarity">
    <text evidence="3">Belongs to the UbiH/COQ6 family.</text>
</comment>
<protein>
    <submittedName>
        <fullName evidence="9">Ubiquinone biosynthesis protein UbiH</fullName>
    </submittedName>
</protein>
<dbReference type="SUPFAM" id="SSF51905">
    <property type="entry name" value="FAD/NAD(P)-binding domain"/>
    <property type="match status" value="1"/>
</dbReference>
<dbReference type="InterPro" id="IPR018168">
    <property type="entry name" value="Ubi_Hdrlase_CS"/>
</dbReference>
<dbReference type="NCBIfam" id="TIGR01988">
    <property type="entry name" value="Ubi-OHases"/>
    <property type="match status" value="1"/>
</dbReference>
<dbReference type="InterPro" id="IPR010971">
    <property type="entry name" value="UbiH/COQ6"/>
</dbReference>
<dbReference type="Proteomes" id="UP000189177">
    <property type="component" value="Unassembled WGS sequence"/>
</dbReference>
<evidence type="ECO:0000256" key="5">
    <source>
        <dbReference type="ARBA" id="ARBA00022827"/>
    </source>
</evidence>
<feature type="domain" description="FAD-binding" evidence="8">
    <location>
        <begin position="9"/>
        <end position="344"/>
    </location>
</feature>
<dbReference type="Gene3D" id="3.50.50.60">
    <property type="entry name" value="FAD/NAD(P)-binding domain"/>
    <property type="match status" value="2"/>
</dbReference>
<dbReference type="PRINTS" id="PR00420">
    <property type="entry name" value="RNGMNOXGNASE"/>
</dbReference>
<dbReference type="GO" id="GO:0016705">
    <property type="term" value="F:oxidoreductase activity, acting on paired donors, with incorporation or reduction of molecular oxygen"/>
    <property type="evidence" value="ECO:0007669"/>
    <property type="project" value="InterPro"/>
</dbReference>
<comment type="caution">
    <text evidence="9">The sequence shown here is derived from an EMBL/GenBank/DDBJ whole genome shotgun (WGS) entry which is preliminary data.</text>
</comment>
<dbReference type="GO" id="GO:0004497">
    <property type="term" value="F:monooxygenase activity"/>
    <property type="evidence" value="ECO:0007669"/>
    <property type="project" value="UniProtKB-KW"/>
</dbReference>
<keyword evidence="9" id="KW-0830">Ubiquinone</keyword>
<evidence type="ECO:0000259" key="8">
    <source>
        <dbReference type="Pfam" id="PF01494"/>
    </source>
</evidence>
<dbReference type="PANTHER" id="PTHR43876">
    <property type="entry name" value="UBIQUINONE BIOSYNTHESIS MONOOXYGENASE COQ6, MITOCHONDRIAL"/>
    <property type="match status" value="1"/>
</dbReference>
<dbReference type="InterPro" id="IPR051205">
    <property type="entry name" value="UbiH/COQ6_monooxygenase"/>
</dbReference>
<reference evidence="9 10" key="1">
    <citation type="submission" date="2017-02" db="EMBL/GenBank/DDBJ databases">
        <title>Genomic diversity within the haloalkaliphilic genus Thioalkalivibrio.</title>
        <authorList>
            <person name="Ahn A.-C."/>
            <person name="Meier-Kolthoff J."/>
            <person name="Overmars L."/>
            <person name="Richter M."/>
            <person name="Woyke T."/>
            <person name="Sorokin D.Y."/>
            <person name="Muyzer G."/>
        </authorList>
    </citation>
    <scope>NUCLEOTIDE SEQUENCE [LARGE SCALE GENOMIC DNA]</scope>
    <source>
        <strain evidence="9 10">HL17</strain>
    </source>
</reference>
<dbReference type="RefSeq" id="WP_018946272.1">
    <property type="nucleotide sequence ID" value="NZ_MUZR01000007.1"/>
</dbReference>
<evidence type="ECO:0000256" key="6">
    <source>
        <dbReference type="ARBA" id="ARBA00023002"/>
    </source>
</evidence>
<dbReference type="PROSITE" id="PS51257">
    <property type="entry name" value="PROKAR_LIPOPROTEIN"/>
    <property type="match status" value="1"/>
</dbReference>
<keyword evidence="5" id="KW-0274">FAD</keyword>
<gene>
    <name evidence="9" type="ORF">B1A74_03000</name>
</gene>
<dbReference type="OrthoDB" id="9769565at2"/>
<sequence>MTRAGEPLDVLVVGGGATGLATALGCARAGMRVAVLERGPAPAFDPATAPVTRVVTLNAAAMGLLDRLGVQEALAANRAHAFSGMQVWDAHGPAHIRFDADDLGVPELGWTVENAALEAVLWQALRERGVALWPETAWRSVDLRPDRVDVYAEGHAPLASARLVVAADGARSALRERAGIAVDERPYHARGVVATVETAQGHGDTAWQRFDDERILAFLPLGDGRCSIVWSLPEIEADDVMAMDDGAFIDALSAAIDGGPGPVTGASPRAAFPLVARHARDYFSGRVVLAGDAAHTIHPLAGQGLNLGLADVDALLRQLAGPNRRDPGDPRGLRAYTRARRPENAMMQRAMDGFRLLFGTRRAGLPELRGAGVRLVNGLVPVKRQLALRAFGLDGIRR</sequence>
<evidence type="ECO:0000256" key="7">
    <source>
        <dbReference type="ARBA" id="ARBA00023033"/>
    </source>
</evidence>
<dbReference type="GO" id="GO:0006744">
    <property type="term" value="P:ubiquinone biosynthetic process"/>
    <property type="evidence" value="ECO:0007669"/>
    <property type="project" value="UniProtKB-UniPathway"/>
</dbReference>
<evidence type="ECO:0000313" key="10">
    <source>
        <dbReference type="Proteomes" id="UP000189177"/>
    </source>
</evidence>
<organism evidence="9 10">
    <name type="scientific">Thioalkalivibrio halophilus</name>
    <dbReference type="NCBI Taxonomy" id="252474"/>
    <lineage>
        <taxon>Bacteria</taxon>
        <taxon>Pseudomonadati</taxon>
        <taxon>Pseudomonadota</taxon>
        <taxon>Gammaproteobacteria</taxon>
        <taxon>Chromatiales</taxon>
        <taxon>Ectothiorhodospiraceae</taxon>
        <taxon>Thioalkalivibrio</taxon>
    </lineage>
</organism>
<comment type="pathway">
    <text evidence="2">Cofactor biosynthesis; ubiquinone biosynthesis.</text>
</comment>
<dbReference type="STRING" id="252474.B1A74_03000"/>
<evidence type="ECO:0000256" key="3">
    <source>
        <dbReference type="ARBA" id="ARBA00005349"/>
    </source>
</evidence>
<keyword evidence="6" id="KW-0560">Oxidoreductase</keyword>
<proteinExistence type="inferred from homology"/>
<dbReference type="EMBL" id="MUZR01000007">
    <property type="protein sequence ID" value="OOC11107.1"/>
    <property type="molecule type" value="Genomic_DNA"/>
</dbReference>
<dbReference type="PANTHER" id="PTHR43876:SF7">
    <property type="entry name" value="UBIQUINONE BIOSYNTHESIS MONOOXYGENASE COQ6, MITOCHONDRIAL"/>
    <property type="match status" value="1"/>
</dbReference>
<dbReference type="PROSITE" id="PS01304">
    <property type="entry name" value="UBIH"/>
    <property type="match status" value="1"/>
</dbReference>
<keyword evidence="10" id="KW-1185">Reference proteome</keyword>
<keyword evidence="4" id="KW-0285">Flavoprotein</keyword>
<name>A0A1V3A160_9GAMM</name>
<dbReference type="UniPathway" id="UPA00232"/>
<dbReference type="InterPro" id="IPR002938">
    <property type="entry name" value="FAD-bd"/>
</dbReference>
<evidence type="ECO:0000313" key="9">
    <source>
        <dbReference type="EMBL" id="OOC11107.1"/>
    </source>
</evidence>
<dbReference type="AlphaFoldDB" id="A0A1V3A160"/>
<accession>A0A1V3A160</accession>
<evidence type="ECO:0000256" key="1">
    <source>
        <dbReference type="ARBA" id="ARBA00001974"/>
    </source>
</evidence>
<evidence type="ECO:0000256" key="2">
    <source>
        <dbReference type="ARBA" id="ARBA00004749"/>
    </source>
</evidence>
<dbReference type="InterPro" id="IPR036188">
    <property type="entry name" value="FAD/NAD-bd_sf"/>
</dbReference>
<dbReference type="Pfam" id="PF01494">
    <property type="entry name" value="FAD_binding_3"/>
    <property type="match status" value="1"/>
</dbReference>
<keyword evidence="7" id="KW-0503">Monooxygenase</keyword>